<evidence type="ECO:0000313" key="2">
    <source>
        <dbReference type="Proteomes" id="UP000753908"/>
    </source>
</evidence>
<proteinExistence type="predicted"/>
<gene>
    <name evidence="1" type="ORF">KME25_32145</name>
</gene>
<sequence>MPFKISVLTIGLIATPEATPPSPPVVQQKKYPLTCQWKGHREWCEEQAQNLCLLLK</sequence>
<accession>A0A951PRZ6</accession>
<organism evidence="1 2">
    <name type="scientific">Symplocastrum torsivum CPER-KK1</name>
    <dbReference type="NCBI Taxonomy" id="450513"/>
    <lineage>
        <taxon>Bacteria</taxon>
        <taxon>Bacillati</taxon>
        <taxon>Cyanobacteriota</taxon>
        <taxon>Cyanophyceae</taxon>
        <taxon>Oscillatoriophycideae</taxon>
        <taxon>Oscillatoriales</taxon>
        <taxon>Microcoleaceae</taxon>
        <taxon>Symplocastrum</taxon>
    </lineage>
</organism>
<dbReference type="EMBL" id="JAHHIF010000080">
    <property type="protein sequence ID" value="MBW4549020.1"/>
    <property type="molecule type" value="Genomic_DNA"/>
</dbReference>
<comment type="caution">
    <text evidence="1">The sequence shown here is derived from an EMBL/GenBank/DDBJ whole genome shotgun (WGS) entry which is preliminary data.</text>
</comment>
<name>A0A951PRZ6_9CYAN</name>
<reference evidence="1" key="1">
    <citation type="submission" date="2021-05" db="EMBL/GenBank/DDBJ databases">
        <authorList>
            <person name="Pietrasiak N."/>
            <person name="Ward R."/>
            <person name="Stajich J.E."/>
            <person name="Kurbessoian T."/>
        </authorList>
    </citation>
    <scope>NUCLEOTIDE SEQUENCE</scope>
    <source>
        <strain evidence="1">CPER-KK1</strain>
    </source>
</reference>
<protein>
    <submittedName>
        <fullName evidence="1">Uncharacterized protein</fullName>
    </submittedName>
</protein>
<dbReference type="AlphaFoldDB" id="A0A951PRZ6"/>
<reference evidence="1" key="2">
    <citation type="journal article" date="2022" name="Microbiol. Resour. Announc.">
        <title>Metagenome Sequencing to Explore Phylogenomics of Terrestrial Cyanobacteria.</title>
        <authorList>
            <person name="Ward R.D."/>
            <person name="Stajich J.E."/>
            <person name="Johansen J.R."/>
            <person name="Huntemann M."/>
            <person name="Clum A."/>
            <person name="Foster B."/>
            <person name="Foster B."/>
            <person name="Roux S."/>
            <person name="Palaniappan K."/>
            <person name="Varghese N."/>
            <person name="Mukherjee S."/>
            <person name="Reddy T.B.K."/>
            <person name="Daum C."/>
            <person name="Copeland A."/>
            <person name="Chen I.A."/>
            <person name="Ivanova N.N."/>
            <person name="Kyrpides N.C."/>
            <person name="Shapiro N."/>
            <person name="Eloe-Fadrosh E.A."/>
            <person name="Pietrasiak N."/>
        </authorList>
    </citation>
    <scope>NUCLEOTIDE SEQUENCE</scope>
    <source>
        <strain evidence="1">CPER-KK1</strain>
    </source>
</reference>
<dbReference type="Proteomes" id="UP000753908">
    <property type="component" value="Unassembled WGS sequence"/>
</dbReference>
<evidence type="ECO:0000313" key="1">
    <source>
        <dbReference type="EMBL" id="MBW4549020.1"/>
    </source>
</evidence>